<feature type="non-terminal residue" evidence="1">
    <location>
        <position position="1"/>
    </location>
</feature>
<evidence type="ECO:0000313" key="2">
    <source>
        <dbReference type="Proteomes" id="UP000308600"/>
    </source>
</evidence>
<name>A0ACD3B4D3_9AGAR</name>
<organism evidence="1 2">
    <name type="scientific">Pluteus cervinus</name>
    <dbReference type="NCBI Taxonomy" id="181527"/>
    <lineage>
        <taxon>Eukaryota</taxon>
        <taxon>Fungi</taxon>
        <taxon>Dikarya</taxon>
        <taxon>Basidiomycota</taxon>
        <taxon>Agaricomycotina</taxon>
        <taxon>Agaricomycetes</taxon>
        <taxon>Agaricomycetidae</taxon>
        <taxon>Agaricales</taxon>
        <taxon>Pluteineae</taxon>
        <taxon>Pluteaceae</taxon>
        <taxon>Pluteus</taxon>
    </lineage>
</organism>
<dbReference type="Proteomes" id="UP000308600">
    <property type="component" value="Unassembled WGS sequence"/>
</dbReference>
<dbReference type="EMBL" id="ML208284">
    <property type="protein sequence ID" value="TFK72494.1"/>
    <property type="molecule type" value="Genomic_DNA"/>
</dbReference>
<proteinExistence type="predicted"/>
<keyword evidence="2" id="KW-1185">Reference proteome</keyword>
<gene>
    <name evidence="1" type="ORF">BDN72DRAFT_855372</name>
</gene>
<reference evidence="1 2" key="1">
    <citation type="journal article" date="2019" name="Nat. Ecol. Evol.">
        <title>Megaphylogeny resolves global patterns of mushroom evolution.</title>
        <authorList>
            <person name="Varga T."/>
            <person name="Krizsan K."/>
            <person name="Foldi C."/>
            <person name="Dima B."/>
            <person name="Sanchez-Garcia M."/>
            <person name="Sanchez-Ramirez S."/>
            <person name="Szollosi G.J."/>
            <person name="Szarkandi J.G."/>
            <person name="Papp V."/>
            <person name="Albert L."/>
            <person name="Andreopoulos W."/>
            <person name="Angelini C."/>
            <person name="Antonin V."/>
            <person name="Barry K.W."/>
            <person name="Bougher N.L."/>
            <person name="Buchanan P."/>
            <person name="Buyck B."/>
            <person name="Bense V."/>
            <person name="Catcheside P."/>
            <person name="Chovatia M."/>
            <person name="Cooper J."/>
            <person name="Damon W."/>
            <person name="Desjardin D."/>
            <person name="Finy P."/>
            <person name="Geml J."/>
            <person name="Haridas S."/>
            <person name="Hughes K."/>
            <person name="Justo A."/>
            <person name="Karasinski D."/>
            <person name="Kautmanova I."/>
            <person name="Kiss B."/>
            <person name="Kocsube S."/>
            <person name="Kotiranta H."/>
            <person name="LaButti K.M."/>
            <person name="Lechner B.E."/>
            <person name="Liimatainen K."/>
            <person name="Lipzen A."/>
            <person name="Lukacs Z."/>
            <person name="Mihaltcheva S."/>
            <person name="Morgado L.N."/>
            <person name="Niskanen T."/>
            <person name="Noordeloos M.E."/>
            <person name="Ohm R.A."/>
            <person name="Ortiz-Santana B."/>
            <person name="Ovrebo C."/>
            <person name="Racz N."/>
            <person name="Riley R."/>
            <person name="Savchenko A."/>
            <person name="Shiryaev A."/>
            <person name="Soop K."/>
            <person name="Spirin V."/>
            <person name="Szebenyi C."/>
            <person name="Tomsovsky M."/>
            <person name="Tulloss R.E."/>
            <person name="Uehling J."/>
            <person name="Grigoriev I.V."/>
            <person name="Vagvolgyi C."/>
            <person name="Papp T."/>
            <person name="Martin F.M."/>
            <person name="Miettinen O."/>
            <person name="Hibbett D.S."/>
            <person name="Nagy L.G."/>
        </authorList>
    </citation>
    <scope>NUCLEOTIDE SEQUENCE [LARGE SCALE GENOMIC DNA]</scope>
    <source>
        <strain evidence="1 2">NL-1719</strain>
    </source>
</reference>
<evidence type="ECO:0000313" key="1">
    <source>
        <dbReference type="EMBL" id="TFK72494.1"/>
    </source>
</evidence>
<accession>A0ACD3B4D3</accession>
<sequence length="263" mass="29998">MLKRSTKLVIEVARQTTYRNIDNTLESLVSKTQQPYTAVDGRYDTGATALCHTEAGPPHGTVTVPVQYGRMPVPTGSSDESAQLTVMGRHRKYNSPGEKKAANRLKSRRSYWRNQDEINTKRRSHYHDKVRSTTTVIGTNKTEAEWRVISTINELKTRFERYVGHSRHNFVHSKYQQALEDASTLLLSKTLSCLEDFLGRAQRVEDEIYELDGASEDWRTAHALTTSVRTITQALEEVTCAFLVGLEYTTQVFGSRGFQYQNW</sequence>
<protein>
    <submittedName>
        <fullName evidence="1">Uncharacterized protein</fullName>
    </submittedName>
</protein>